<sequence length="81" mass="9157">MVLLGDYANNYTSGVAKTEFIAFRVAPELKRELQRIADDEQRALSQVCEMFLYEGVEGSKKDGPKFMQRLVAKQKARGKDA</sequence>
<accession>A0A2N9L2M4</accession>
<name>A0A2N9L2M4_9BACT</name>
<proteinExistence type="predicted"/>
<protein>
    <recommendedName>
        <fullName evidence="3">CopG-like ribbon-helix-helix domain-containing protein</fullName>
    </recommendedName>
</protein>
<dbReference type="EMBL" id="OKRB01000007">
    <property type="protein sequence ID" value="SPE17577.1"/>
    <property type="molecule type" value="Genomic_DNA"/>
</dbReference>
<evidence type="ECO:0000313" key="2">
    <source>
        <dbReference type="Proteomes" id="UP000239735"/>
    </source>
</evidence>
<reference evidence="2" key="1">
    <citation type="submission" date="2018-02" db="EMBL/GenBank/DDBJ databases">
        <authorList>
            <person name="Hausmann B."/>
        </authorList>
    </citation>
    <scope>NUCLEOTIDE SEQUENCE [LARGE SCALE GENOMIC DNA]</scope>
    <source>
        <strain evidence="2">Peat soil MAG SbA5</strain>
    </source>
</reference>
<dbReference type="OrthoDB" id="9855516at2"/>
<gene>
    <name evidence="1" type="ORF">SBA5_1040012</name>
</gene>
<organism evidence="1 2">
    <name type="scientific">Candidatus Sulfuritelmatomonas gaucii</name>
    <dbReference type="NCBI Taxonomy" id="2043161"/>
    <lineage>
        <taxon>Bacteria</taxon>
        <taxon>Pseudomonadati</taxon>
        <taxon>Acidobacteriota</taxon>
        <taxon>Terriglobia</taxon>
        <taxon>Terriglobales</taxon>
        <taxon>Acidobacteriaceae</taxon>
        <taxon>Candidatus Sulfuritelmatomonas</taxon>
    </lineage>
</organism>
<evidence type="ECO:0008006" key="3">
    <source>
        <dbReference type="Google" id="ProtNLM"/>
    </source>
</evidence>
<evidence type="ECO:0000313" key="1">
    <source>
        <dbReference type="EMBL" id="SPE17577.1"/>
    </source>
</evidence>
<dbReference type="AlphaFoldDB" id="A0A2N9L2M4"/>
<dbReference type="Proteomes" id="UP000239735">
    <property type="component" value="Unassembled WGS sequence"/>
</dbReference>